<dbReference type="PANTHER" id="PTHR42718">
    <property type="entry name" value="MAJOR FACILITATOR SUPERFAMILY MULTIDRUG TRANSPORTER MFSC"/>
    <property type="match status" value="1"/>
</dbReference>
<organism evidence="8 9">
    <name type="scientific">Dendryphion nanum</name>
    <dbReference type="NCBI Taxonomy" id="256645"/>
    <lineage>
        <taxon>Eukaryota</taxon>
        <taxon>Fungi</taxon>
        <taxon>Dikarya</taxon>
        <taxon>Ascomycota</taxon>
        <taxon>Pezizomycotina</taxon>
        <taxon>Dothideomycetes</taxon>
        <taxon>Pleosporomycetidae</taxon>
        <taxon>Pleosporales</taxon>
        <taxon>Torulaceae</taxon>
        <taxon>Dendryphion</taxon>
    </lineage>
</organism>
<feature type="region of interest" description="Disordered" evidence="5">
    <location>
        <begin position="1"/>
        <end position="33"/>
    </location>
</feature>
<feature type="transmembrane region" description="Helical" evidence="6">
    <location>
        <begin position="448"/>
        <end position="470"/>
    </location>
</feature>
<evidence type="ECO:0000256" key="4">
    <source>
        <dbReference type="ARBA" id="ARBA00023136"/>
    </source>
</evidence>
<dbReference type="Gene3D" id="1.20.1250.20">
    <property type="entry name" value="MFS general substrate transporter like domains"/>
    <property type="match status" value="2"/>
</dbReference>
<evidence type="ECO:0000256" key="6">
    <source>
        <dbReference type="SAM" id="Phobius"/>
    </source>
</evidence>
<dbReference type="EMBL" id="JAGMWT010000009">
    <property type="protein sequence ID" value="KAH7122644.1"/>
    <property type="molecule type" value="Genomic_DNA"/>
</dbReference>
<keyword evidence="9" id="KW-1185">Reference proteome</keyword>
<dbReference type="PROSITE" id="PS50850">
    <property type="entry name" value="MFS"/>
    <property type="match status" value="1"/>
</dbReference>
<feature type="transmembrane region" description="Helical" evidence="6">
    <location>
        <begin position="147"/>
        <end position="168"/>
    </location>
</feature>
<dbReference type="Proteomes" id="UP000700596">
    <property type="component" value="Unassembled WGS sequence"/>
</dbReference>
<comment type="caution">
    <text evidence="8">The sequence shown here is derived from an EMBL/GenBank/DDBJ whole genome shotgun (WGS) entry which is preliminary data.</text>
</comment>
<feature type="transmembrane region" description="Helical" evidence="6">
    <location>
        <begin position="51"/>
        <end position="69"/>
    </location>
</feature>
<dbReference type="OrthoDB" id="2428527at2759"/>
<evidence type="ECO:0000256" key="5">
    <source>
        <dbReference type="SAM" id="MobiDB-lite"/>
    </source>
</evidence>
<keyword evidence="3 6" id="KW-1133">Transmembrane helix</keyword>
<gene>
    <name evidence="8" type="ORF">B0J11DRAFT_437338</name>
</gene>
<dbReference type="Pfam" id="PF00083">
    <property type="entry name" value="Sugar_tr"/>
    <property type="match status" value="1"/>
</dbReference>
<feature type="transmembrane region" description="Helical" evidence="6">
    <location>
        <begin position="282"/>
        <end position="300"/>
    </location>
</feature>
<evidence type="ECO:0000313" key="9">
    <source>
        <dbReference type="Proteomes" id="UP000700596"/>
    </source>
</evidence>
<dbReference type="GO" id="GO:0022857">
    <property type="term" value="F:transmembrane transporter activity"/>
    <property type="evidence" value="ECO:0007669"/>
    <property type="project" value="InterPro"/>
</dbReference>
<feature type="transmembrane region" description="Helical" evidence="6">
    <location>
        <begin position="385"/>
        <end position="404"/>
    </location>
</feature>
<feature type="transmembrane region" description="Helical" evidence="6">
    <location>
        <begin position="180"/>
        <end position="206"/>
    </location>
</feature>
<dbReference type="InterPro" id="IPR005828">
    <property type="entry name" value="MFS_sugar_transport-like"/>
</dbReference>
<feature type="transmembrane region" description="Helical" evidence="6">
    <location>
        <begin position="212"/>
        <end position="233"/>
    </location>
</feature>
<proteinExistence type="predicted"/>
<protein>
    <submittedName>
        <fullName evidence="8">Major facilitator superfamily-domain-containing protein</fullName>
    </submittedName>
</protein>
<dbReference type="Pfam" id="PF07690">
    <property type="entry name" value="MFS_1"/>
    <property type="match status" value="1"/>
</dbReference>
<feature type="transmembrane region" description="Helical" evidence="6">
    <location>
        <begin position="410"/>
        <end position="436"/>
    </location>
</feature>
<feature type="transmembrane region" description="Helical" evidence="6">
    <location>
        <begin position="354"/>
        <end position="373"/>
    </location>
</feature>
<name>A0A9P9IKF5_9PLEO</name>
<feature type="transmembrane region" description="Helical" evidence="6">
    <location>
        <begin position="321"/>
        <end position="342"/>
    </location>
</feature>
<keyword evidence="2 6" id="KW-0812">Transmembrane</keyword>
<dbReference type="InterPro" id="IPR011701">
    <property type="entry name" value="MFS"/>
</dbReference>
<feature type="compositionally biased region" description="Basic and acidic residues" evidence="5">
    <location>
        <begin position="11"/>
        <end position="30"/>
    </location>
</feature>
<reference evidence="8" key="1">
    <citation type="journal article" date="2021" name="Nat. Commun.">
        <title>Genetic determinants of endophytism in the Arabidopsis root mycobiome.</title>
        <authorList>
            <person name="Mesny F."/>
            <person name="Miyauchi S."/>
            <person name="Thiergart T."/>
            <person name="Pickel B."/>
            <person name="Atanasova L."/>
            <person name="Karlsson M."/>
            <person name="Huettel B."/>
            <person name="Barry K.W."/>
            <person name="Haridas S."/>
            <person name="Chen C."/>
            <person name="Bauer D."/>
            <person name="Andreopoulos W."/>
            <person name="Pangilinan J."/>
            <person name="LaButti K."/>
            <person name="Riley R."/>
            <person name="Lipzen A."/>
            <person name="Clum A."/>
            <person name="Drula E."/>
            <person name="Henrissat B."/>
            <person name="Kohler A."/>
            <person name="Grigoriev I.V."/>
            <person name="Martin F.M."/>
            <person name="Hacquard S."/>
        </authorList>
    </citation>
    <scope>NUCLEOTIDE SEQUENCE</scope>
    <source>
        <strain evidence="8">MPI-CAGE-CH-0243</strain>
    </source>
</reference>
<dbReference type="InterPro" id="IPR020846">
    <property type="entry name" value="MFS_dom"/>
</dbReference>
<evidence type="ECO:0000259" key="7">
    <source>
        <dbReference type="PROSITE" id="PS50850"/>
    </source>
</evidence>
<dbReference type="AlphaFoldDB" id="A0A9P9IKF5"/>
<feature type="transmembrane region" description="Helical" evidence="6">
    <location>
        <begin position="490"/>
        <end position="511"/>
    </location>
</feature>
<evidence type="ECO:0000256" key="3">
    <source>
        <dbReference type="ARBA" id="ARBA00022989"/>
    </source>
</evidence>
<evidence type="ECO:0000256" key="2">
    <source>
        <dbReference type="ARBA" id="ARBA00022692"/>
    </source>
</evidence>
<dbReference type="CDD" id="cd17476">
    <property type="entry name" value="MFS_Amf1_MDR_like"/>
    <property type="match status" value="1"/>
</dbReference>
<feature type="transmembrane region" description="Helical" evidence="6">
    <location>
        <begin position="89"/>
        <end position="108"/>
    </location>
</feature>
<accession>A0A9P9IKF5</accession>
<dbReference type="PANTHER" id="PTHR42718:SF1">
    <property type="entry name" value="LOW AFFINITY AMMONIUM TRANSPORTER"/>
    <property type="match status" value="1"/>
</dbReference>
<evidence type="ECO:0000313" key="8">
    <source>
        <dbReference type="EMBL" id="KAH7122644.1"/>
    </source>
</evidence>
<feature type="domain" description="Major facilitator superfamily (MFS) profile" evidence="7">
    <location>
        <begin position="51"/>
        <end position="514"/>
    </location>
</feature>
<comment type="subcellular location">
    <subcellularLocation>
        <location evidence="1">Membrane</location>
        <topology evidence="1">Multi-pass membrane protein</topology>
    </subcellularLocation>
</comment>
<feature type="transmembrane region" description="Helical" evidence="6">
    <location>
        <begin position="253"/>
        <end position="270"/>
    </location>
</feature>
<keyword evidence="4 6" id="KW-0472">Membrane</keyword>
<dbReference type="InterPro" id="IPR036259">
    <property type="entry name" value="MFS_trans_sf"/>
</dbReference>
<dbReference type="SUPFAM" id="SSF103473">
    <property type="entry name" value="MFS general substrate transporter"/>
    <property type="match status" value="2"/>
</dbReference>
<evidence type="ECO:0000256" key="1">
    <source>
        <dbReference type="ARBA" id="ARBA00004141"/>
    </source>
</evidence>
<sequence>MNDFKPPASLRRHDTSSTAHDGDSSEDNHDNGVTLHRTKSIAEQMSPMREFLFVGILCSAQFTTQAGLANTLTILHVLGPELNITNEGVLSWLIAGYSLTVGSFILLSGRMGDMFGYKRMLVIGFVWFGIWNIIAGCAGYSDAVLFIFARVLQGIGPAILLPNALGLLGATYENGKKKDMVFCLFGACAPGGAVIGGLFASLWSFVWWPWTYWTFGIALLLIAIAAVLILPFVSLKPEVQSLSLKQKIVDLDLLGAAVGITAMILFNFAWNQAPGFGWERPYIYVLLIIGVLLFPVFFWIELKISPMPLIPFDTLSMDVGFVLGCVSCGWAAFEGIWIYYFFQFLQIQRGDSPLLSTAHVCAVAVSGFVAAITTGKVISRIGPQWVMLISMAAFLTGSILTATAPVDQSYWAQTFVTVLIIPWGMDMSFPAGTLIVSDSVKKEHQGMGASLVNTVVNYSISIGVGIAGTVDVHTNNGGRTKEDILTGYRNALYLGVALSGLGICIAFMFLLKSFVAQRKKEADISGKNEKVVA</sequence>
<feature type="transmembrane region" description="Helical" evidence="6">
    <location>
        <begin position="120"/>
        <end position="141"/>
    </location>
</feature>
<dbReference type="GO" id="GO:0016020">
    <property type="term" value="C:membrane"/>
    <property type="evidence" value="ECO:0007669"/>
    <property type="project" value="UniProtKB-SubCell"/>
</dbReference>